<dbReference type="EMBL" id="CM055752">
    <property type="protein sequence ID" value="KAJ7992619.1"/>
    <property type="molecule type" value="Genomic_DNA"/>
</dbReference>
<accession>A0ACC2FMK7</accession>
<evidence type="ECO:0000313" key="1">
    <source>
        <dbReference type="EMBL" id="KAJ7992619.1"/>
    </source>
</evidence>
<keyword evidence="2" id="KW-1185">Reference proteome</keyword>
<reference evidence="1" key="1">
    <citation type="submission" date="2021-05" db="EMBL/GenBank/DDBJ databases">
        <authorList>
            <person name="Pan Q."/>
            <person name="Jouanno E."/>
            <person name="Zahm M."/>
            <person name="Klopp C."/>
            <person name="Cabau C."/>
            <person name="Louis A."/>
            <person name="Berthelot C."/>
            <person name="Parey E."/>
            <person name="Roest Crollius H."/>
            <person name="Montfort J."/>
            <person name="Robinson-Rechavi M."/>
            <person name="Bouchez O."/>
            <person name="Lampietro C."/>
            <person name="Lopez Roques C."/>
            <person name="Donnadieu C."/>
            <person name="Postlethwait J."/>
            <person name="Bobe J."/>
            <person name="Dillon D."/>
            <person name="Chandos A."/>
            <person name="von Hippel F."/>
            <person name="Guiguen Y."/>
        </authorList>
    </citation>
    <scope>NUCLEOTIDE SEQUENCE</scope>
    <source>
        <strain evidence="1">YG-Jan2019</strain>
    </source>
</reference>
<dbReference type="Proteomes" id="UP001157502">
    <property type="component" value="Chromosome 25"/>
</dbReference>
<comment type="caution">
    <text evidence="1">The sequence shown here is derived from an EMBL/GenBank/DDBJ whole genome shotgun (WGS) entry which is preliminary data.</text>
</comment>
<protein>
    <submittedName>
        <fullName evidence="1">Uncharacterized protein</fullName>
    </submittedName>
</protein>
<name>A0ACC2FMK7_DALPE</name>
<sequence>MWRVGNLRRSHKVEAHVRAQLIRPYVTTEGEFVPLEQRDLNVGYDEGVDGLSLVWPLVVVHEIDPDSPLYALSRADLESDDFEIVVILEGMVEATAMTTQARSSYLAGEILWGHRFEPVIFQDRVSGGLRPFPRDLRGAVHATLQCQAAE</sequence>
<organism evidence="1 2">
    <name type="scientific">Dallia pectoralis</name>
    <name type="common">Alaska blackfish</name>
    <dbReference type="NCBI Taxonomy" id="75939"/>
    <lineage>
        <taxon>Eukaryota</taxon>
        <taxon>Metazoa</taxon>
        <taxon>Chordata</taxon>
        <taxon>Craniata</taxon>
        <taxon>Vertebrata</taxon>
        <taxon>Euteleostomi</taxon>
        <taxon>Actinopterygii</taxon>
        <taxon>Neopterygii</taxon>
        <taxon>Teleostei</taxon>
        <taxon>Protacanthopterygii</taxon>
        <taxon>Esociformes</taxon>
        <taxon>Umbridae</taxon>
        <taxon>Dallia</taxon>
    </lineage>
</organism>
<evidence type="ECO:0000313" key="2">
    <source>
        <dbReference type="Proteomes" id="UP001157502"/>
    </source>
</evidence>
<proteinExistence type="predicted"/>
<gene>
    <name evidence="1" type="ORF">DPEC_G00280560</name>
</gene>